<evidence type="ECO:0000313" key="2">
    <source>
        <dbReference type="Proteomes" id="UP000475862"/>
    </source>
</evidence>
<dbReference type="EMBL" id="VYZN01000009">
    <property type="protein sequence ID" value="KAE9543267.1"/>
    <property type="molecule type" value="Genomic_DNA"/>
</dbReference>
<name>A0A6G0U2T3_APHGL</name>
<dbReference type="AlphaFoldDB" id="A0A6G0U2T3"/>
<keyword evidence="2" id="KW-1185">Reference proteome</keyword>
<evidence type="ECO:0000313" key="1">
    <source>
        <dbReference type="EMBL" id="KAE9543267.1"/>
    </source>
</evidence>
<comment type="caution">
    <text evidence="1">The sequence shown here is derived from an EMBL/GenBank/DDBJ whole genome shotgun (WGS) entry which is preliminary data.</text>
</comment>
<protein>
    <submittedName>
        <fullName evidence="1">Uncharacterized protein</fullName>
    </submittedName>
</protein>
<dbReference type="Proteomes" id="UP000475862">
    <property type="component" value="Unassembled WGS sequence"/>
</dbReference>
<sequence length="246" mass="29550">MESLRTIKFFRYMEDSVLNSICYKEDLLYTKKKYILDVVHLEKEAWNKVRAKTNISCFCHRRFKTNDKTGDEHEQKTSQSLEKSLWKLDWCRLKPRYYKSFYKKRDLVGYYKAHDAFFSLKICRNIKLQVFFNGKYNDCTNFVPIECEDSSYKFDSTFSIQNCTLHVIAHFRHRYTYNNLGLNFVKSSIRLCVNSNDDLSSIFRLDIIVCRKHKLKRVYNTKHRGYSTLLPLLHILISTYQVEQNT</sequence>
<proteinExistence type="predicted"/>
<reference evidence="1 2" key="1">
    <citation type="submission" date="2019-08" db="EMBL/GenBank/DDBJ databases">
        <title>The genome of the soybean aphid Biotype 1, its phylome, world population structure and adaptation to the North American continent.</title>
        <authorList>
            <person name="Giordano R."/>
            <person name="Donthu R.K."/>
            <person name="Hernandez A.G."/>
            <person name="Wright C.L."/>
            <person name="Zimin A.V."/>
        </authorList>
    </citation>
    <scope>NUCLEOTIDE SEQUENCE [LARGE SCALE GENOMIC DNA]</scope>
    <source>
        <tissue evidence="1">Whole aphids</tissue>
    </source>
</reference>
<organism evidence="1 2">
    <name type="scientific">Aphis glycines</name>
    <name type="common">Soybean aphid</name>
    <dbReference type="NCBI Taxonomy" id="307491"/>
    <lineage>
        <taxon>Eukaryota</taxon>
        <taxon>Metazoa</taxon>
        <taxon>Ecdysozoa</taxon>
        <taxon>Arthropoda</taxon>
        <taxon>Hexapoda</taxon>
        <taxon>Insecta</taxon>
        <taxon>Pterygota</taxon>
        <taxon>Neoptera</taxon>
        <taxon>Paraneoptera</taxon>
        <taxon>Hemiptera</taxon>
        <taxon>Sternorrhyncha</taxon>
        <taxon>Aphidomorpha</taxon>
        <taxon>Aphidoidea</taxon>
        <taxon>Aphididae</taxon>
        <taxon>Aphidini</taxon>
        <taxon>Aphis</taxon>
        <taxon>Aphis</taxon>
    </lineage>
</organism>
<accession>A0A6G0U2T3</accession>
<gene>
    <name evidence="1" type="ORF">AGLY_003178</name>
</gene>